<dbReference type="KEGG" id="ccho:CCHOA_05255"/>
<reference evidence="3 4" key="1">
    <citation type="submission" date="2018-11" db="EMBL/GenBank/DDBJ databases">
        <authorList>
            <person name="Kleinhagauer T."/>
            <person name="Glaeser S.P."/>
            <person name="Spergser J."/>
            <person name="Ruckert C."/>
            <person name="Kaempfer P."/>
            <person name="Busse H.-J."/>
        </authorList>
    </citation>
    <scope>NUCLEOTIDE SEQUENCE [LARGE SCALE GENOMIC DNA]</scope>
    <source>
        <strain evidence="3 4">200CH</strain>
    </source>
</reference>
<gene>
    <name evidence="3" type="ORF">CCHOA_05255</name>
</gene>
<evidence type="ECO:0000256" key="1">
    <source>
        <dbReference type="SAM" id="MobiDB-lite"/>
    </source>
</evidence>
<organism evidence="3 4">
    <name type="scientific">Corynebacterium choanae</name>
    <dbReference type="NCBI Taxonomy" id="1862358"/>
    <lineage>
        <taxon>Bacteria</taxon>
        <taxon>Bacillati</taxon>
        <taxon>Actinomycetota</taxon>
        <taxon>Actinomycetes</taxon>
        <taxon>Mycobacteriales</taxon>
        <taxon>Corynebacteriaceae</taxon>
        <taxon>Corynebacterium</taxon>
    </lineage>
</organism>
<feature type="compositionally biased region" description="Low complexity" evidence="1">
    <location>
        <begin position="53"/>
        <end position="79"/>
    </location>
</feature>
<dbReference type="AlphaFoldDB" id="A0A3G6J5U1"/>
<protein>
    <submittedName>
        <fullName evidence="3">Uncharacterized protein</fullName>
    </submittedName>
</protein>
<evidence type="ECO:0000313" key="3">
    <source>
        <dbReference type="EMBL" id="AZA13455.1"/>
    </source>
</evidence>
<sequence length="191" mass="20121">MQQTRMTPLATIIGLLLLVLILLFAAGYFLLGWGTSRSDAPAVSNVATKTANSTPDTTSLPSTTSSSPTVVTKTVTSPFSPSPTAPHTTPPVEPREDPVPMPPDTPPAPQPSGRDCGEHTYALTDVTSCPFARSTGYTLGNPPPEIGYVTIAVYSPVTDEFYDMACQRIADPNTWDCLGGSNAKVRIHGSA</sequence>
<keyword evidence="2" id="KW-0812">Transmembrane</keyword>
<dbReference type="EMBL" id="CP033896">
    <property type="protein sequence ID" value="AZA13455.1"/>
    <property type="molecule type" value="Genomic_DNA"/>
</dbReference>
<keyword evidence="4" id="KW-1185">Reference proteome</keyword>
<evidence type="ECO:0000313" key="4">
    <source>
        <dbReference type="Proteomes" id="UP000269019"/>
    </source>
</evidence>
<feature type="transmembrane region" description="Helical" evidence="2">
    <location>
        <begin position="12"/>
        <end position="34"/>
    </location>
</feature>
<name>A0A3G6J5U1_9CORY</name>
<proteinExistence type="predicted"/>
<keyword evidence="2" id="KW-0472">Membrane</keyword>
<feature type="compositionally biased region" description="Pro residues" evidence="1">
    <location>
        <begin position="99"/>
        <end position="110"/>
    </location>
</feature>
<accession>A0A3G6J5U1</accession>
<evidence type="ECO:0000256" key="2">
    <source>
        <dbReference type="SAM" id="Phobius"/>
    </source>
</evidence>
<dbReference type="Proteomes" id="UP000269019">
    <property type="component" value="Chromosome"/>
</dbReference>
<feature type="region of interest" description="Disordered" evidence="1">
    <location>
        <begin position="48"/>
        <end position="113"/>
    </location>
</feature>
<feature type="compositionally biased region" description="Pro residues" evidence="1">
    <location>
        <begin position="80"/>
        <end position="92"/>
    </location>
</feature>
<keyword evidence="2" id="KW-1133">Transmembrane helix</keyword>